<feature type="transmembrane region" description="Helical" evidence="8">
    <location>
        <begin position="207"/>
        <end position="229"/>
    </location>
</feature>
<accession>C4WLW6</accession>
<dbReference type="CDD" id="cd06261">
    <property type="entry name" value="TM_PBP2"/>
    <property type="match status" value="1"/>
</dbReference>
<dbReference type="InterPro" id="IPR035906">
    <property type="entry name" value="MetI-like_sf"/>
</dbReference>
<evidence type="ECO:0000259" key="9">
    <source>
        <dbReference type="PROSITE" id="PS50928"/>
    </source>
</evidence>
<feature type="transmembrane region" description="Helical" evidence="8">
    <location>
        <begin position="83"/>
        <end position="102"/>
    </location>
</feature>
<gene>
    <name evidence="10" type="ORF">OINT_2000835</name>
</gene>
<dbReference type="Pfam" id="PF00528">
    <property type="entry name" value="BPD_transp_1"/>
    <property type="match status" value="1"/>
</dbReference>
<dbReference type="GO" id="GO:0022857">
    <property type="term" value="F:transmembrane transporter activity"/>
    <property type="evidence" value="ECO:0007669"/>
    <property type="project" value="InterPro"/>
</dbReference>
<evidence type="ECO:0000256" key="7">
    <source>
        <dbReference type="ARBA" id="ARBA00023136"/>
    </source>
</evidence>
<feature type="domain" description="ABC transmembrane type-1" evidence="9">
    <location>
        <begin position="38"/>
        <end position="226"/>
    </location>
</feature>
<dbReference type="GO" id="GO:0006865">
    <property type="term" value="P:amino acid transport"/>
    <property type="evidence" value="ECO:0007669"/>
    <property type="project" value="TreeGrafter"/>
</dbReference>
<evidence type="ECO:0000256" key="2">
    <source>
        <dbReference type="ARBA" id="ARBA00010072"/>
    </source>
</evidence>
<dbReference type="SUPFAM" id="SSF161098">
    <property type="entry name" value="MetI-like"/>
    <property type="match status" value="1"/>
</dbReference>
<dbReference type="HOGENOM" id="CLU_019602_1_0_5"/>
<feature type="transmembrane region" description="Helical" evidence="8">
    <location>
        <begin position="163"/>
        <end position="187"/>
    </location>
</feature>
<evidence type="ECO:0000256" key="4">
    <source>
        <dbReference type="ARBA" id="ARBA00022475"/>
    </source>
</evidence>
<keyword evidence="4" id="KW-1003">Cell membrane</keyword>
<evidence type="ECO:0000256" key="5">
    <source>
        <dbReference type="ARBA" id="ARBA00022692"/>
    </source>
</evidence>
<dbReference type="AlphaFoldDB" id="C4WLW6"/>
<sequence length="240" mass="25792">MLPTGGKVGIVRVPGGSALYNFNFAPVFASMDKLLVGAWQTIELSCAAMVLGLIVSIICAVGKTSGPKPVRFVIDAYIEIIRNTPFLVQIFFIFFGLPSAGLRLSPNSAALLALIVNFGAYGTEIIRAGIESIHKGQVEAGTALGLSRLQVFRYVIMKPALRTVYPSLTSQFIYLMLTSSVVSVISANELAAAGNDLQSATFASFEVYIVITLMYLVMSIGFSAVFALIEKVAFKYPLSR</sequence>
<evidence type="ECO:0000256" key="1">
    <source>
        <dbReference type="ARBA" id="ARBA00004429"/>
    </source>
</evidence>
<dbReference type="Gene3D" id="1.10.3720.10">
    <property type="entry name" value="MetI-like"/>
    <property type="match status" value="1"/>
</dbReference>
<dbReference type="Proteomes" id="UP000004386">
    <property type="component" value="Unassembled WGS sequence"/>
</dbReference>
<keyword evidence="7 8" id="KW-0472">Membrane</keyword>
<dbReference type="PROSITE" id="PS50928">
    <property type="entry name" value="ABC_TM1"/>
    <property type="match status" value="1"/>
</dbReference>
<comment type="similarity">
    <text evidence="2">Belongs to the binding-protein-dependent transport system permease family. HisMQ subfamily.</text>
</comment>
<protein>
    <submittedName>
        <fullName evidence="10">Amino acid ABC transporter, permease protein, 3-TM region, His/Glu/Gln/Arg/opine family</fullName>
    </submittedName>
</protein>
<dbReference type="NCBIfam" id="TIGR01726">
    <property type="entry name" value="HEQRo_perm_3TM"/>
    <property type="match status" value="1"/>
</dbReference>
<dbReference type="InterPro" id="IPR010065">
    <property type="entry name" value="AA_ABC_transptr_permease_3TM"/>
</dbReference>
<comment type="subcellular location">
    <subcellularLocation>
        <location evidence="1">Cell inner membrane</location>
        <topology evidence="1">Multi-pass membrane protein</topology>
    </subcellularLocation>
    <subcellularLocation>
        <location evidence="8">Cell membrane</location>
        <topology evidence="8">Multi-pass membrane protein</topology>
    </subcellularLocation>
</comment>
<evidence type="ECO:0000256" key="8">
    <source>
        <dbReference type="RuleBase" id="RU363032"/>
    </source>
</evidence>
<organism evidence="10 11">
    <name type="scientific">Brucella intermedia LMG 3301</name>
    <dbReference type="NCBI Taxonomy" id="641118"/>
    <lineage>
        <taxon>Bacteria</taxon>
        <taxon>Pseudomonadati</taxon>
        <taxon>Pseudomonadota</taxon>
        <taxon>Alphaproteobacteria</taxon>
        <taxon>Hyphomicrobiales</taxon>
        <taxon>Brucellaceae</taxon>
        <taxon>Brucella/Ochrobactrum group</taxon>
        <taxon>Brucella</taxon>
    </lineage>
</organism>
<dbReference type="InterPro" id="IPR043429">
    <property type="entry name" value="ArtM/GltK/GlnP/TcyL/YhdX-like"/>
</dbReference>
<dbReference type="EMBL" id="ACQA01000002">
    <property type="protein sequence ID" value="EEQ93666.1"/>
    <property type="molecule type" value="Genomic_DNA"/>
</dbReference>
<keyword evidence="3 8" id="KW-0813">Transport</keyword>
<name>C4WLW6_9HYPH</name>
<feature type="transmembrane region" description="Helical" evidence="8">
    <location>
        <begin position="38"/>
        <end position="62"/>
    </location>
</feature>
<evidence type="ECO:0000256" key="6">
    <source>
        <dbReference type="ARBA" id="ARBA00022989"/>
    </source>
</evidence>
<evidence type="ECO:0000256" key="3">
    <source>
        <dbReference type="ARBA" id="ARBA00022448"/>
    </source>
</evidence>
<keyword evidence="6 8" id="KW-1133">Transmembrane helix</keyword>
<evidence type="ECO:0000313" key="11">
    <source>
        <dbReference type="Proteomes" id="UP000004386"/>
    </source>
</evidence>
<proteinExistence type="inferred from homology"/>
<dbReference type="PANTHER" id="PTHR30614">
    <property type="entry name" value="MEMBRANE COMPONENT OF AMINO ACID ABC TRANSPORTER"/>
    <property type="match status" value="1"/>
</dbReference>
<dbReference type="GO" id="GO:0043190">
    <property type="term" value="C:ATP-binding cassette (ABC) transporter complex"/>
    <property type="evidence" value="ECO:0007669"/>
    <property type="project" value="InterPro"/>
</dbReference>
<dbReference type="PANTHER" id="PTHR30614:SF35">
    <property type="entry name" value="ABC TRANSPORTER PERMEASE PROTEIN"/>
    <property type="match status" value="1"/>
</dbReference>
<dbReference type="InterPro" id="IPR000515">
    <property type="entry name" value="MetI-like"/>
</dbReference>
<evidence type="ECO:0000313" key="10">
    <source>
        <dbReference type="EMBL" id="EEQ93666.1"/>
    </source>
</evidence>
<reference evidence="10 11" key="1">
    <citation type="submission" date="2009-05" db="EMBL/GenBank/DDBJ databases">
        <authorList>
            <person name="Setubal J.C."/>
            <person name="Boyle S."/>
            <person name="Crasta O.R."/>
            <person name="Gillespie J.J."/>
            <person name="Kenyon R.W."/>
            <person name="Lu J."/>
            <person name="Mane S."/>
            <person name="Nagrani S."/>
            <person name="Shallom J.M."/>
            <person name="Shallom S."/>
            <person name="Shukla M."/>
            <person name="Snyder E.E."/>
            <person name="Sobral B.W."/>
            <person name="Wattam A.R."/>
            <person name="Will R."/>
            <person name="Williams K."/>
            <person name="Yoo H."/>
            <person name="Munk C."/>
            <person name="Tapia R."/>
            <person name="Green L."/>
            <person name="Rogers Y."/>
            <person name="Detter J.C."/>
            <person name="Bruce D."/>
            <person name="Brettin T.S."/>
            <person name="Tsolis R."/>
        </authorList>
    </citation>
    <scope>NUCLEOTIDE SEQUENCE [LARGE SCALE GENOMIC DNA]</scope>
    <source>
        <strain evidence="10 11">LMG 3301</strain>
    </source>
</reference>
<comment type="caution">
    <text evidence="10">The sequence shown here is derived from an EMBL/GenBank/DDBJ whole genome shotgun (WGS) entry which is preliminary data.</text>
</comment>
<keyword evidence="5 8" id="KW-0812">Transmembrane</keyword>